<evidence type="ECO:0000256" key="3">
    <source>
        <dbReference type="ARBA" id="ARBA00022729"/>
    </source>
</evidence>
<feature type="signal peptide" evidence="10">
    <location>
        <begin position="1"/>
        <end position="24"/>
    </location>
</feature>
<evidence type="ECO:0000256" key="7">
    <source>
        <dbReference type="ARBA" id="ARBA00023180"/>
    </source>
</evidence>
<accession>A0A3P9NLF9</accession>
<dbReference type="PROSITE" id="PS50853">
    <property type="entry name" value="FN3"/>
    <property type="match status" value="1"/>
</dbReference>
<evidence type="ECO:0000256" key="1">
    <source>
        <dbReference type="ARBA" id="ARBA00004479"/>
    </source>
</evidence>
<feature type="chain" id="PRO_5017983619" evidence="10">
    <location>
        <begin position="25"/>
        <end position="355"/>
    </location>
</feature>
<evidence type="ECO:0000259" key="11">
    <source>
        <dbReference type="PROSITE" id="PS50853"/>
    </source>
</evidence>
<dbReference type="AlphaFoldDB" id="A0A3P9NLF9"/>
<dbReference type="Ensembl" id="ENSPRET00000010501.1">
    <property type="protein sequence ID" value="ENSPREP00000010382.1"/>
    <property type="gene ID" value="ENSPREG00000007082.1"/>
</dbReference>
<organism evidence="12 13">
    <name type="scientific">Poecilia reticulata</name>
    <name type="common">Guppy</name>
    <name type="synonym">Acanthophacelus reticulatus</name>
    <dbReference type="NCBI Taxonomy" id="8081"/>
    <lineage>
        <taxon>Eukaryota</taxon>
        <taxon>Metazoa</taxon>
        <taxon>Chordata</taxon>
        <taxon>Craniata</taxon>
        <taxon>Vertebrata</taxon>
        <taxon>Euteleostomi</taxon>
        <taxon>Actinopterygii</taxon>
        <taxon>Neopterygii</taxon>
        <taxon>Teleostei</taxon>
        <taxon>Neoteleostei</taxon>
        <taxon>Acanthomorphata</taxon>
        <taxon>Ovalentaria</taxon>
        <taxon>Atherinomorphae</taxon>
        <taxon>Cyprinodontiformes</taxon>
        <taxon>Poeciliidae</taxon>
        <taxon>Poeciliinae</taxon>
        <taxon>Poecilia</taxon>
    </lineage>
</organism>
<feature type="domain" description="Fibronectin type-III" evidence="11">
    <location>
        <begin position="119"/>
        <end position="218"/>
    </location>
</feature>
<dbReference type="InterPro" id="IPR013783">
    <property type="entry name" value="Ig-like_fold"/>
</dbReference>
<evidence type="ECO:0000313" key="13">
    <source>
        <dbReference type="Proteomes" id="UP000242638"/>
    </source>
</evidence>
<feature type="compositionally biased region" description="Polar residues" evidence="8">
    <location>
        <begin position="315"/>
        <end position="324"/>
    </location>
</feature>
<dbReference type="STRING" id="8081.ENSPREP00000010382"/>
<name>A0A3P9NLF9_POERE</name>
<dbReference type="Pfam" id="PF21604">
    <property type="entry name" value="CRLF2_D1"/>
    <property type="match status" value="1"/>
</dbReference>
<evidence type="ECO:0000256" key="2">
    <source>
        <dbReference type="ARBA" id="ARBA00022692"/>
    </source>
</evidence>
<comment type="subcellular location">
    <subcellularLocation>
        <location evidence="1">Membrane</location>
        <topology evidence="1">Single-pass type I membrane protein</topology>
    </subcellularLocation>
</comment>
<evidence type="ECO:0000256" key="6">
    <source>
        <dbReference type="ARBA" id="ARBA00023170"/>
    </source>
</evidence>
<feature type="transmembrane region" description="Helical" evidence="9">
    <location>
        <begin position="226"/>
        <end position="247"/>
    </location>
</feature>
<dbReference type="OrthoDB" id="8942047at2759"/>
<keyword evidence="7" id="KW-0325">Glycoprotein</keyword>
<reference evidence="13" key="1">
    <citation type="submission" date="2013-11" db="EMBL/GenBank/DDBJ databases">
        <title>The genomic landscape of the Guanapo guppy.</title>
        <authorList>
            <person name="Kuenstner A."/>
            <person name="Dreyer C."/>
        </authorList>
    </citation>
    <scope>NUCLEOTIDE SEQUENCE</scope>
    <source>
        <strain evidence="13">Guanapo</strain>
    </source>
</reference>
<evidence type="ECO:0000256" key="8">
    <source>
        <dbReference type="SAM" id="MobiDB-lite"/>
    </source>
</evidence>
<dbReference type="InterPro" id="IPR048651">
    <property type="entry name" value="CRLF2-like_D1"/>
</dbReference>
<reference evidence="12" key="2">
    <citation type="submission" date="2025-08" db="UniProtKB">
        <authorList>
            <consortium name="Ensembl"/>
        </authorList>
    </citation>
    <scope>IDENTIFICATION</scope>
    <source>
        <strain evidence="12">Guanapo</strain>
    </source>
</reference>
<keyword evidence="5 9" id="KW-0472">Membrane</keyword>
<sequence>MKLLYFTMPTRVFLFLWLFGQILAKEPPDVTCLVINLESLRCMWNLQGTPEVNYTFHSWFGYQRETICAEYLSENGTNIGCTLPYIKGQRFEPFYTKLEDSSKTYEKKHDLKGKVKLNPPTNLTVKNGSDLNLWFYWNQTTSHTCVESQVQIRKNDNNWETLDVYSGQQHYVQNLPSSTARYELQVKIRLSSSCGQSDFWSDWSEPVVWGFNNTTVSNAKNGEMPVWTAVLYVVSAITLILLVVILLHNERIKIILIPPLPKPALNSPDVEDWFHFSKGLVKERFNTNFNERACTVREYQPVSRSDSNASDSSRLTTTTDQTDCSIPIAVNEPEDTSAPFYTTVIASEDEQQVSV</sequence>
<protein>
    <submittedName>
        <fullName evidence="12">Cytokine receptor common subunit gamma-like</fullName>
    </submittedName>
</protein>
<keyword evidence="6" id="KW-0675">Receptor</keyword>
<feature type="compositionally biased region" description="Low complexity" evidence="8">
    <location>
        <begin position="303"/>
        <end position="314"/>
    </location>
</feature>
<keyword evidence="2 9" id="KW-0812">Transmembrane</keyword>
<dbReference type="GO" id="GO:0004896">
    <property type="term" value="F:cytokine receptor activity"/>
    <property type="evidence" value="ECO:0007669"/>
    <property type="project" value="TreeGrafter"/>
</dbReference>
<evidence type="ECO:0000256" key="9">
    <source>
        <dbReference type="SAM" id="Phobius"/>
    </source>
</evidence>
<dbReference type="SUPFAM" id="SSF49265">
    <property type="entry name" value="Fibronectin type III"/>
    <property type="match status" value="2"/>
</dbReference>
<dbReference type="Bgee" id="ENSPREG00000007082">
    <property type="expression patterns" value="Expressed in caudal fin and 1 other cell type or tissue"/>
</dbReference>
<dbReference type="InterPro" id="IPR003961">
    <property type="entry name" value="FN3_dom"/>
</dbReference>
<feature type="region of interest" description="Disordered" evidence="8">
    <location>
        <begin position="300"/>
        <end position="327"/>
    </location>
</feature>
<dbReference type="GO" id="GO:0009897">
    <property type="term" value="C:external side of plasma membrane"/>
    <property type="evidence" value="ECO:0007669"/>
    <property type="project" value="TreeGrafter"/>
</dbReference>
<keyword evidence="3 10" id="KW-0732">Signal</keyword>
<keyword evidence="4 9" id="KW-1133">Transmembrane helix</keyword>
<evidence type="ECO:0000313" key="12">
    <source>
        <dbReference type="Ensembl" id="ENSPREP00000010382.1"/>
    </source>
</evidence>
<dbReference type="RefSeq" id="XP_008425186.1">
    <property type="nucleotide sequence ID" value="XM_008426964.2"/>
</dbReference>
<evidence type="ECO:0000256" key="5">
    <source>
        <dbReference type="ARBA" id="ARBA00023136"/>
    </source>
</evidence>
<dbReference type="InterPro" id="IPR036116">
    <property type="entry name" value="FN3_sf"/>
</dbReference>
<reference evidence="12" key="3">
    <citation type="submission" date="2025-09" db="UniProtKB">
        <authorList>
            <consortium name="Ensembl"/>
        </authorList>
    </citation>
    <scope>IDENTIFICATION</scope>
    <source>
        <strain evidence="12">Guanapo</strain>
    </source>
</reference>
<dbReference type="GeneTree" id="ENSGT00940000164309"/>
<evidence type="ECO:0000256" key="10">
    <source>
        <dbReference type="SAM" id="SignalP"/>
    </source>
</evidence>
<dbReference type="GeneID" id="103475386"/>
<keyword evidence="13" id="KW-1185">Reference proteome</keyword>
<proteinExistence type="predicted"/>
<evidence type="ECO:0000256" key="4">
    <source>
        <dbReference type="ARBA" id="ARBA00022989"/>
    </source>
</evidence>
<dbReference type="PANTHER" id="PTHR23037">
    <property type="entry name" value="CYTOKINE RECEPTOR"/>
    <property type="match status" value="1"/>
</dbReference>
<dbReference type="Proteomes" id="UP000242638">
    <property type="component" value="Unassembled WGS sequence"/>
</dbReference>
<dbReference type="KEGG" id="pret:103475386"/>
<dbReference type="PANTHER" id="PTHR23037:SF47">
    <property type="entry name" value="INTERLEUKIN 2 RECEPTOR SUBUNIT GAMMA"/>
    <property type="match status" value="1"/>
</dbReference>
<dbReference type="Gene3D" id="2.60.40.10">
    <property type="entry name" value="Immunoglobulins"/>
    <property type="match status" value="2"/>
</dbReference>
<dbReference type="FunFam" id="2.60.40.10:FF:000754">
    <property type="entry name" value="Cytokine receptor common subunit gamma"/>
    <property type="match status" value="1"/>
</dbReference>